<dbReference type="Pfam" id="PF00610">
    <property type="entry name" value="DEP"/>
    <property type="match status" value="1"/>
</dbReference>
<feature type="compositionally biased region" description="Polar residues" evidence="7">
    <location>
        <begin position="217"/>
        <end position="226"/>
    </location>
</feature>
<dbReference type="AlphaFoldDB" id="A0A813T3Z5"/>
<dbReference type="Pfam" id="PF00595">
    <property type="entry name" value="PDZ"/>
    <property type="match status" value="1"/>
</dbReference>
<dbReference type="Gene3D" id="1.10.10.10">
    <property type="entry name" value="Winged helix-like DNA-binding domain superfamily/Winged helix DNA-binding domain"/>
    <property type="match status" value="1"/>
</dbReference>
<dbReference type="PRINTS" id="PR01760">
    <property type="entry name" value="DISHEVELLED"/>
</dbReference>
<dbReference type="PROSITE" id="PS50841">
    <property type="entry name" value="DIX"/>
    <property type="match status" value="1"/>
</dbReference>
<dbReference type="Pfam" id="PF02377">
    <property type="entry name" value="Dishevelled"/>
    <property type="match status" value="1"/>
</dbReference>
<evidence type="ECO:0000256" key="7">
    <source>
        <dbReference type="SAM" id="MobiDB-lite"/>
    </source>
</evidence>
<dbReference type="GO" id="GO:0005829">
    <property type="term" value="C:cytosol"/>
    <property type="evidence" value="ECO:0007669"/>
    <property type="project" value="TreeGrafter"/>
</dbReference>
<dbReference type="FunFam" id="2.30.42.10:FF:000014">
    <property type="entry name" value="Segment polarity protein dishevelled homolog DVL-3"/>
    <property type="match status" value="1"/>
</dbReference>
<dbReference type="SUPFAM" id="SSF48371">
    <property type="entry name" value="ARM repeat"/>
    <property type="match status" value="1"/>
</dbReference>
<dbReference type="InterPro" id="IPR001158">
    <property type="entry name" value="DIX"/>
</dbReference>
<dbReference type="SUPFAM" id="SSF54236">
    <property type="entry name" value="Ubiquitin-like"/>
    <property type="match status" value="1"/>
</dbReference>
<evidence type="ECO:0000256" key="5">
    <source>
        <dbReference type="ARBA" id="ARBA00022687"/>
    </source>
</evidence>
<feature type="region of interest" description="Disordered" evidence="7">
    <location>
        <begin position="117"/>
        <end position="188"/>
    </location>
</feature>
<dbReference type="InterPro" id="IPR008339">
    <property type="entry name" value="Dishevelled_fam"/>
</dbReference>
<evidence type="ECO:0000256" key="2">
    <source>
        <dbReference type="ARBA" id="ARBA00008735"/>
    </source>
</evidence>
<dbReference type="InterPro" id="IPR016024">
    <property type="entry name" value="ARM-type_fold"/>
</dbReference>
<protein>
    <recommendedName>
        <fullName evidence="14">Dishevelled-like protein</fullName>
    </recommendedName>
</protein>
<dbReference type="InterPro" id="IPR036034">
    <property type="entry name" value="PDZ_sf"/>
</dbReference>
<dbReference type="Proteomes" id="UP000663860">
    <property type="component" value="Unassembled WGS sequence"/>
</dbReference>
<dbReference type="Gene3D" id="1.25.10.10">
    <property type="entry name" value="Leucine-rich Repeat Variant"/>
    <property type="match status" value="1"/>
</dbReference>
<evidence type="ECO:0000313" key="13">
    <source>
        <dbReference type="Proteomes" id="UP000663860"/>
    </source>
</evidence>
<dbReference type="SMART" id="SM00049">
    <property type="entry name" value="DEP"/>
    <property type="match status" value="1"/>
</dbReference>
<dbReference type="InterPro" id="IPR011989">
    <property type="entry name" value="ARM-like"/>
</dbReference>
<feature type="domain" description="DEP" evidence="9">
    <location>
        <begin position="458"/>
        <end position="532"/>
    </location>
</feature>
<dbReference type="Proteomes" id="UP000663868">
    <property type="component" value="Unassembled WGS sequence"/>
</dbReference>
<evidence type="ECO:0000259" key="8">
    <source>
        <dbReference type="PROSITE" id="PS50106"/>
    </source>
</evidence>
<dbReference type="SMART" id="SM00228">
    <property type="entry name" value="PDZ"/>
    <property type="match status" value="1"/>
</dbReference>
<evidence type="ECO:0000256" key="6">
    <source>
        <dbReference type="PROSITE-ProRule" id="PRU00069"/>
    </source>
</evidence>
<dbReference type="SUPFAM" id="SSF46785">
    <property type="entry name" value="Winged helix' DNA-binding domain"/>
    <property type="match status" value="1"/>
</dbReference>
<organism evidence="11 13">
    <name type="scientific">Adineta steineri</name>
    <dbReference type="NCBI Taxonomy" id="433720"/>
    <lineage>
        <taxon>Eukaryota</taxon>
        <taxon>Metazoa</taxon>
        <taxon>Spiralia</taxon>
        <taxon>Gnathifera</taxon>
        <taxon>Rotifera</taxon>
        <taxon>Eurotatoria</taxon>
        <taxon>Bdelloidea</taxon>
        <taxon>Adinetida</taxon>
        <taxon>Adinetidae</taxon>
        <taxon>Adineta</taxon>
    </lineage>
</organism>
<accession>A0A813T3Z5</accession>
<comment type="caution">
    <text evidence="11">The sequence shown here is derived from an EMBL/GenBank/DDBJ whole genome shotgun (WGS) entry which is preliminary data.</text>
</comment>
<feature type="region of interest" description="Disordered" evidence="7">
    <location>
        <begin position="1"/>
        <end position="30"/>
    </location>
</feature>
<dbReference type="InterPro" id="IPR015506">
    <property type="entry name" value="Dsh/Dvl-rel"/>
</dbReference>
<evidence type="ECO:0000313" key="12">
    <source>
        <dbReference type="EMBL" id="CAF3700523.1"/>
    </source>
</evidence>
<dbReference type="FunFam" id="1.10.10.10:FF:000040">
    <property type="entry name" value="segment polarity protein dishevelled homolog DVL-3"/>
    <property type="match status" value="1"/>
</dbReference>
<dbReference type="CDD" id="cd06717">
    <property type="entry name" value="PDZ_Dishevelled-like"/>
    <property type="match status" value="1"/>
</dbReference>
<dbReference type="GO" id="GO:0005109">
    <property type="term" value="F:frizzled binding"/>
    <property type="evidence" value="ECO:0007669"/>
    <property type="project" value="TreeGrafter"/>
</dbReference>
<dbReference type="InterPro" id="IPR000591">
    <property type="entry name" value="DEP_dom"/>
</dbReference>
<gene>
    <name evidence="11" type="ORF">IZO911_LOCUS7204</name>
    <name evidence="12" type="ORF">KXQ929_LOCUS11009</name>
</gene>
<dbReference type="InterPro" id="IPR001478">
    <property type="entry name" value="PDZ"/>
</dbReference>
<dbReference type="CDD" id="cd04438">
    <property type="entry name" value="DEP_dishevelled"/>
    <property type="match status" value="1"/>
</dbReference>
<dbReference type="Pfam" id="PF00778">
    <property type="entry name" value="DIX"/>
    <property type="match status" value="1"/>
</dbReference>
<feature type="region of interest" description="Disordered" evidence="7">
    <location>
        <begin position="201"/>
        <end position="254"/>
    </location>
</feature>
<dbReference type="InterPro" id="IPR029071">
    <property type="entry name" value="Ubiquitin-like_domsf"/>
</dbReference>
<dbReference type="InterPro" id="IPR036388">
    <property type="entry name" value="WH-like_DNA-bd_sf"/>
</dbReference>
<keyword evidence="5 6" id="KW-0879">Wnt signaling pathway</keyword>
<dbReference type="PANTHER" id="PTHR10878">
    <property type="entry name" value="SEGMENT POLARITY PROTEIN DISHEVELLED"/>
    <property type="match status" value="1"/>
</dbReference>
<sequence length="820" mass="92617">MSDDAGNLPVEQTSPSPPSPQLPPSSSTPTNSEIKIFYYIDDQDPPYLTKLNLSSSPRLKDFKNALDRNCTKYKFFFATNDPSIGKVKEEITNDEQILPFDTTDRILAYLVSIEGSTTSSGGGGGGSKQSKYHHHHDRDDTIATSTTSSSFAIQQPRLQRTSRRYASGNSADHEKYFKPHSQQQQQQRVINDDIASFPSSDLESTTFLDETEDDRYSTVTDSTAVSSRYHGRNRPRRPKKHRLPPGFDRTSSFSSLNSESTMTLNIITVTLNLDAVNFLGISIVGQSDRTGGSDGGIYIGSIMKGGAVAQDGRIEPGDMILQVNDISFEGLSNDDAVKILRETVQKPGPIKLVVAKCWDPTPRGYFTLPRHEQARPVDPLSWLAHTQAVQNTYNNPQHHLLLHHPPNHRQSLINSTANVNSTISTTSNTMTDHERFGLDLNLTVNSDMDTIVRAMAEPDSGLDIRDRIWLKIPIPKSFLGSDLVNWLFEYVDGFVNRNDARKYASSMLKAGYIRHTVHKLTFSEQCYYIFGDFYAQGISQLTLDEEAEDYETVSDQTSTEHRSGDSSLTTLRQNTVTTFGFVDKNNAPLQSPSHSLFSDTHNSVMLMKTSPCRHLSCMDPAIICSNNHDNDITTSSSPVEMFSTPKSLQRRTGPFGVKRLEYLKQLLNEYEHTSTNNEHKLQLLANFANFSYDPINYIYLRQLNIIDLFLDCLQMHTDDDFVHYALAGLCNMSADKINNQLILEKNPTILICLIKYLFSNRFDIVINSMLTLMFLCDYNEQIKNELIQRIEIRQCLEKYSQSKDIRLSNMAKLFLQDYFS</sequence>
<evidence type="ECO:0000313" key="11">
    <source>
        <dbReference type="EMBL" id="CAF0806152.1"/>
    </source>
</evidence>
<evidence type="ECO:0000256" key="4">
    <source>
        <dbReference type="ARBA" id="ARBA00022490"/>
    </source>
</evidence>
<dbReference type="EMBL" id="CAJOBB010000533">
    <property type="protein sequence ID" value="CAF3700523.1"/>
    <property type="molecule type" value="Genomic_DNA"/>
</dbReference>
<evidence type="ECO:0000259" key="9">
    <source>
        <dbReference type="PROSITE" id="PS50186"/>
    </source>
</evidence>
<dbReference type="EMBL" id="CAJNOE010000046">
    <property type="protein sequence ID" value="CAF0806152.1"/>
    <property type="molecule type" value="Genomic_DNA"/>
</dbReference>
<evidence type="ECO:0000256" key="1">
    <source>
        <dbReference type="ARBA" id="ARBA00004496"/>
    </source>
</evidence>
<reference evidence="11" key="1">
    <citation type="submission" date="2021-02" db="EMBL/GenBank/DDBJ databases">
        <authorList>
            <person name="Nowell W R."/>
        </authorList>
    </citation>
    <scope>NUCLEOTIDE SEQUENCE</scope>
</reference>
<dbReference type="PROSITE" id="PS50106">
    <property type="entry name" value="PDZ"/>
    <property type="match status" value="1"/>
</dbReference>
<dbReference type="GO" id="GO:0060070">
    <property type="term" value="P:canonical Wnt signaling pathway"/>
    <property type="evidence" value="ECO:0007669"/>
    <property type="project" value="TreeGrafter"/>
</dbReference>
<comment type="similarity">
    <text evidence="2">Belongs to the DSH family.</text>
</comment>
<dbReference type="InterPro" id="IPR038207">
    <property type="entry name" value="DIX_dom_sf"/>
</dbReference>
<evidence type="ECO:0008006" key="14">
    <source>
        <dbReference type="Google" id="ProtNLM"/>
    </source>
</evidence>
<name>A0A813T3Z5_9BILA</name>
<proteinExistence type="inferred from homology"/>
<dbReference type="PANTHER" id="PTHR10878:SF25">
    <property type="entry name" value="SEGMENT POLARITY PROTEIN DISHEVELLED"/>
    <property type="match status" value="1"/>
</dbReference>
<dbReference type="GO" id="GO:0035556">
    <property type="term" value="P:intracellular signal transduction"/>
    <property type="evidence" value="ECO:0007669"/>
    <property type="project" value="InterPro"/>
</dbReference>
<dbReference type="Gene3D" id="2.30.42.10">
    <property type="match status" value="1"/>
</dbReference>
<dbReference type="InterPro" id="IPR003351">
    <property type="entry name" value="Dishevelled_protein_dom"/>
</dbReference>
<keyword evidence="4" id="KW-0963">Cytoplasm</keyword>
<dbReference type="PROSITE" id="PS50186">
    <property type="entry name" value="DEP"/>
    <property type="match status" value="1"/>
</dbReference>
<dbReference type="Gene3D" id="2.40.240.130">
    <property type="match status" value="1"/>
</dbReference>
<dbReference type="InterPro" id="IPR036390">
    <property type="entry name" value="WH_DNA-bd_sf"/>
</dbReference>
<feature type="domain" description="PDZ" evidence="8">
    <location>
        <begin position="268"/>
        <end position="343"/>
    </location>
</feature>
<dbReference type="SMART" id="SM00021">
    <property type="entry name" value="DAX"/>
    <property type="match status" value="1"/>
</dbReference>
<evidence type="ECO:0000256" key="3">
    <source>
        <dbReference type="ARBA" id="ARBA00022473"/>
    </source>
</evidence>
<feature type="compositionally biased region" description="Basic residues" evidence="7">
    <location>
        <begin position="229"/>
        <end position="243"/>
    </location>
</feature>
<comment type="subcellular location">
    <subcellularLocation>
        <location evidence="1">Cytoplasm</location>
    </subcellularLocation>
</comment>
<dbReference type="SUPFAM" id="SSF50156">
    <property type="entry name" value="PDZ domain-like"/>
    <property type="match status" value="1"/>
</dbReference>
<evidence type="ECO:0000259" key="10">
    <source>
        <dbReference type="PROSITE" id="PS50841"/>
    </source>
</evidence>
<feature type="domain" description="DIX" evidence="10">
    <location>
        <begin position="31"/>
        <end position="114"/>
    </location>
</feature>
<keyword evidence="3" id="KW-0217">Developmental protein</keyword>